<reference evidence="1" key="1">
    <citation type="submission" date="2016-10" db="EMBL/GenBank/DDBJ databases">
        <title>Sequence of Gallionella enrichment culture.</title>
        <authorList>
            <person name="Poehlein A."/>
            <person name="Muehling M."/>
            <person name="Daniel R."/>
        </authorList>
    </citation>
    <scope>NUCLEOTIDE SEQUENCE</scope>
</reference>
<organism evidence="1">
    <name type="scientific">mine drainage metagenome</name>
    <dbReference type="NCBI Taxonomy" id="410659"/>
    <lineage>
        <taxon>unclassified sequences</taxon>
        <taxon>metagenomes</taxon>
        <taxon>ecological metagenomes</taxon>
    </lineage>
</organism>
<comment type="caution">
    <text evidence="1">The sequence shown here is derived from an EMBL/GenBank/DDBJ whole genome shotgun (WGS) entry which is preliminary data.</text>
</comment>
<dbReference type="AlphaFoldDB" id="A0A1J5PI38"/>
<name>A0A1J5PI38_9ZZZZ</name>
<accession>A0A1J5PI38</accession>
<evidence type="ECO:0000313" key="1">
    <source>
        <dbReference type="EMBL" id="OIQ67455.1"/>
    </source>
</evidence>
<gene>
    <name evidence="1" type="ORF">GALL_509680</name>
</gene>
<dbReference type="EMBL" id="MLJW01005917">
    <property type="protein sequence ID" value="OIQ67455.1"/>
    <property type="molecule type" value="Genomic_DNA"/>
</dbReference>
<protein>
    <submittedName>
        <fullName evidence="1">Uncharacterized protein</fullName>
    </submittedName>
</protein>
<sequence>MGYAPEGYGMEGPAFGGGYADSPGMYAPSFGFMNGFGGGFGGGFGEGDDDDD</sequence>
<proteinExistence type="predicted"/>